<dbReference type="EMBL" id="MCFC01000001">
    <property type="protein sequence ID" value="ORY35471.1"/>
    <property type="molecule type" value="Genomic_DNA"/>
</dbReference>
<evidence type="ECO:0000256" key="1">
    <source>
        <dbReference type="SAM" id="MobiDB-lite"/>
    </source>
</evidence>
<evidence type="ECO:0000313" key="5">
    <source>
        <dbReference type="Proteomes" id="UP000193986"/>
    </source>
</evidence>
<dbReference type="STRING" id="71784.A0A1Y2BL30"/>
<feature type="compositionally biased region" description="Polar residues" evidence="1">
    <location>
        <begin position="244"/>
        <end position="259"/>
    </location>
</feature>
<dbReference type="Pfam" id="PF19343">
    <property type="entry name" value="HAM1_N"/>
    <property type="match status" value="1"/>
</dbReference>
<dbReference type="OrthoDB" id="19394at2759"/>
<evidence type="ECO:0000259" key="3">
    <source>
        <dbReference type="Pfam" id="PF19343"/>
    </source>
</evidence>
<evidence type="ECO:0000313" key="4">
    <source>
        <dbReference type="EMBL" id="ORY35471.1"/>
    </source>
</evidence>
<sequence>MSAPATHTKIAENPGKMGVTTAASGKELESDIQRKMKLWGVIAAFRDGRMPNNKQIDKALEYAIASSPVDLKQLSPEGRVLIDDTRDIIETARMIVQEKNADELFQNAVWDSYAGDPSRAKQDGVVPVSKEDAKKDANQAAAHLRVLITLFLTNSEARKIVSDLGIIGRDLFATGAAKAADKARPDQNQLNQVDNEAPSKEWIGADGQKHGANETPEMQIKGPGGAEVRYNPKDSPSDAKVTDPNGNSRSAGQAYNEAQQAKEDAKSKAYSAKDQAKGAAQDHAQDLQSSRDPNASYSEQKEQLKGRASEKADSANQNIDQDDAKNQARDKANQLKNKIPEEHRQRAQDAVNSAKDTVKDAFPEERRDQFIYRLKKVVVECQSHKDYNEAMTWLLDAFDQYSSHAKHVTNKGANAAGSLTDDPNVSGATEKFRLLLERFANGKSMDGIFDALDQLYTDAKNDEGLRNWWSRLDDYVHRVLLEPGYILEDEATREGQELRDSGKGYFQDKYRGHWENFADQVQLWTTAMADDPLNKRLGDDVKRLTKDLLFNEEGNLTFKPKLWNDIRHIILPMVIKQVGYVPLPRCEYTDDKIDLVIENLILSGPNLFPNVILIEAHNRFTFSPYSNINKTLDTHHHVFRAGFSQIQADIRDVAFAFRRKSGWPKISDHGLADVIIAGKGISVDVELESVFNRRDSVFKINHVKVELDTLSFSIRDSKHDLLYKFVKSVATGVIKKAITVGMQTAIRTALGHLDDQLTEVRNTAEDAKKSDETTRTQALKDMYARKKDDAKAKAKAADEKTGTFKIITDRDDQLNPDFSHDPKKSMAKRMFKTEDLAASGTDWRSPAFDLFDKQHPAVTGHHHPAAVQGAGSQNVKTSAVAAARGEQTHTGPGITGSNANGTTASQFKSEAQAVKADAQNTRY</sequence>
<dbReference type="Proteomes" id="UP000193986">
    <property type="component" value="Unassembled WGS sequence"/>
</dbReference>
<feature type="compositionally biased region" description="Polar residues" evidence="1">
    <location>
        <begin position="895"/>
        <end position="909"/>
    </location>
</feature>
<dbReference type="Pfam" id="PF14613">
    <property type="entry name" value="HAM1_C"/>
    <property type="match status" value="1"/>
</dbReference>
<accession>A0A1Y2BL30</accession>
<proteinExistence type="predicted"/>
<dbReference type="InterPro" id="IPR045967">
    <property type="entry name" value="HAM1-like_N"/>
</dbReference>
<name>A0A1Y2BL30_9TREE</name>
<feature type="compositionally biased region" description="Basic and acidic residues" evidence="1">
    <location>
        <begin position="230"/>
        <end position="241"/>
    </location>
</feature>
<feature type="region of interest" description="Disordered" evidence="1">
    <location>
        <begin position="180"/>
        <end position="356"/>
    </location>
</feature>
<organism evidence="4 5">
    <name type="scientific">Naematelia encephala</name>
    <dbReference type="NCBI Taxonomy" id="71784"/>
    <lineage>
        <taxon>Eukaryota</taxon>
        <taxon>Fungi</taxon>
        <taxon>Dikarya</taxon>
        <taxon>Basidiomycota</taxon>
        <taxon>Agaricomycotina</taxon>
        <taxon>Tremellomycetes</taxon>
        <taxon>Tremellales</taxon>
        <taxon>Naemateliaceae</taxon>
        <taxon>Naematelia</taxon>
    </lineage>
</organism>
<gene>
    <name evidence="4" type="ORF">BCR39DRAFT_460742</name>
</gene>
<feature type="domain" description="HAM1-like C-terminal" evidence="2">
    <location>
        <begin position="705"/>
        <end position="855"/>
    </location>
</feature>
<dbReference type="InParanoid" id="A0A1Y2BL30"/>
<keyword evidence="5" id="KW-1185">Reference proteome</keyword>
<reference evidence="4 5" key="1">
    <citation type="submission" date="2016-07" db="EMBL/GenBank/DDBJ databases">
        <title>Pervasive Adenine N6-methylation of Active Genes in Fungi.</title>
        <authorList>
            <consortium name="DOE Joint Genome Institute"/>
            <person name="Mondo S.J."/>
            <person name="Dannebaum R.O."/>
            <person name="Kuo R.C."/>
            <person name="Labutti K."/>
            <person name="Haridas S."/>
            <person name="Kuo A."/>
            <person name="Salamov A."/>
            <person name="Ahrendt S.R."/>
            <person name="Lipzen A."/>
            <person name="Sullivan W."/>
            <person name="Andreopoulos W.B."/>
            <person name="Clum A."/>
            <person name="Lindquist E."/>
            <person name="Daum C."/>
            <person name="Ramamoorthy G.K."/>
            <person name="Gryganskyi A."/>
            <person name="Culley D."/>
            <person name="Magnuson J.K."/>
            <person name="James T.Y."/>
            <person name="O'Malley M.A."/>
            <person name="Stajich J.E."/>
            <person name="Spatafora J.W."/>
            <person name="Visel A."/>
            <person name="Grigoriev I.V."/>
        </authorList>
    </citation>
    <scope>NUCLEOTIDE SEQUENCE [LARGE SCALE GENOMIC DNA]</scope>
    <source>
        <strain evidence="4 5">68-887.2</strain>
    </source>
</reference>
<evidence type="ECO:0000259" key="2">
    <source>
        <dbReference type="Pfam" id="PF14613"/>
    </source>
</evidence>
<feature type="domain" description="HAM1-like N-terminal" evidence="3">
    <location>
        <begin position="16"/>
        <end position="690"/>
    </location>
</feature>
<dbReference type="PANTHER" id="PTHR31138:SF1">
    <property type="entry name" value="PDZ DOMAIN-CONTAINING PROTEIN"/>
    <property type="match status" value="1"/>
</dbReference>
<dbReference type="Gene3D" id="3.15.10.10">
    <property type="entry name" value="Bactericidal permeability-increasing protein, domain 1"/>
    <property type="match status" value="1"/>
</dbReference>
<feature type="compositionally biased region" description="Basic and acidic residues" evidence="1">
    <location>
        <begin position="299"/>
        <end position="313"/>
    </location>
</feature>
<dbReference type="InterPro" id="IPR027842">
    <property type="entry name" value="HAM1-like_C"/>
</dbReference>
<comment type="caution">
    <text evidence="4">The sequence shown here is derived from an EMBL/GenBank/DDBJ whole genome shotgun (WGS) entry which is preliminary data.</text>
</comment>
<feature type="compositionally biased region" description="Polar residues" evidence="1">
    <location>
        <begin position="286"/>
        <end position="298"/>
    </location>
</feature>
<protein>
    <submittedName>
        <fullName evidence="4">Uncharacterized protein</fullName>
    </submittedName>
</protein>
<dbReference type="AlphaFoldDB" id="A0A1Y2BL30"/>
<feature type="region of interest" description="Disordered" evidence="1">
    <location>
        <begin position="857"/>
        <end position="923"/>
    </location>
</feature>
<feature type="compositionally biased region" description="Basic and acidic residues" evidence="1">
    <location>
        <begin position="322"/>
        <end position="347"/>
    </location>
</feature>
<dbReference type="PANTHER" id="PTHR31138">
    <property type="entry name" value="CHROMOSOME 19, WHOLE GENOME SHOTGUN SEQUENCE"/>
    <property type="match status" value="1"/>
</dbReference>